<dbReference type="EMBL" id="PHNJ01000008">
    <property type="protein sequence ID" value="TYL37691.1"/>
    <property type="molecule type" value="Genomic_DNA"/>
</dbReference>
<keyword evidence="1" id="KW-0472">Membrane</keyword>
<accession>A0A8J8PZG9</accession>
<evidence type="ECO:0000313" key="2">
    <source>
        <dbReference type="EMBL" id="TYL37691.1"/>
    </source>
</evidence>
<comment type="caution">
    <text evidence="2">The sequence shown here is derived from an EMBL/GenBank/DDBJ whole genome shotgun (WGS) entry which is preliminary data.</text>
</comment>
<evidence type="ECO:0000256" key="1">
    <source>
        <dbReference type="SAM" id="Phobius"/>
    </source>
</evidence>
<name>A0A8J8PZG9_9EURY</name>
<feature type="transmembrane region" description="Helical" evidence="1">
    <location>
        <begin position="21"/>
        <end position="42"/>
    </location>
</feature>
<dbReference type="InterPro" id="IPR055690">
    <property type="entry name" value="DUF7266"/>
</dbReference>
<keyword evidence="1" id="KW-1133">Transmembrane helix</keyword>
<keyword evidence="1" id="KW-0812">Transmembrane</keyword>
<dbReference type="Pfam" id="PF23928">
    <property type="entry name" value="DUF7266"/>
    <property type="match status" value="1"/>
</dbReference>
<dbReference type="OrthoDB" id="226715at2157"/>
<proteinExistence type="predicted"/>
<organism evidence="2 3">
    <name type="scientific">Natronococcus pandeyae</name>
    <dbReference type="NCBI Taxonomy" id="2055836"/>
    <lineage>
        <taxon>Archaea</taxon>
        <taxon>Methanobacteriati</taxon>
        <taxon>Methanobacteriota</taxon>
        <taxon>Stenosarchaea group</taxon>
        <taxon>Halobacteria</taxon>
        <taxon>Halobacteriales</taxon>
        <taxon>Natrialbaceae</taxon>
        <taxon>Natronococcus</taxon>
    </lineage>
</organism>
<dbReference type="RefSeq" id="WP_148858856.1">
    <property type="nucleotide sequence ID" value="NZ_PHNJ01000008.1"/>
</dbReference>
<dbReference type="AlphaFoldDB" id="A0A8J8PZG9"/>
<gene>
    <name evidence="2" type="ORF">CV102_15245</name>
</gene>
<sequence>MTGRERFAADDRAVSITVTHVLTIGITTILIAMLLIAGSSVLEAQTDRSVDSSLETVGERLANEIDNADRMGDNGADNVRVTAEHPRTVSNTGYTVELREECDGPLLDGETDCVRLSATDVDVVVYVPLAEDVEIDGESSVSGGTIEIVYDDSDGIRLEEAD</sequence>
<protein>
    <submittedName>
        <fullName evidence="2">Uncharacterized protein</fullName>
    </submittedName>
</protein>
<dbReference type="Proteomes" id="UP000766904">
    <property type="component" value="Unassembled WGS sequence"/>
</dbReference>
<keyword evidence="3" id="KW-1185">Reference proteome</keyword>
<evidence type="ECO:0000313" key="3">
    <source>
        <dbReference type="Proteomes" id="UP000766904"/>
    </source>
</evidence>
<reference evidence="2" key="1">
    <citation type="submission" date="2017-11" db="EMBL/GenBank/DDBJ databases">
        <authorList>
            <person name="Kajale S.C."/>
            <person name="Sharma A."/>
        </authorList>
    </citation>
    <scope>NUCLEOTIDE SEQUENCE</scope>
    <source>
        <strain evidence="2">LS1_42</strain>
    </source>
</reference>